<keyword evidence="6" id="KW-0349">Heme</keyword>
<proteinExistence type="inferred from homology"/>
<sequence>MSLLPQNFPYIPIWISIILIIITISFFRNKFKATQRNNIPPGPWKLPIIGNLHQLIGPLPHQLLSKLANKYGPIMHLQLGEVSAIIISSPESAKQVLKTNDISFANRPNGVAAEIMSYGNLGIGFTPYSDYWRQMRKICVLELLSGKRVMSFRSIREEEVRNFVDFLTSGVGVGVNLSEKLFTLSNDIVARAAFGKKCKDQDELMSFVNEVRKVSGGFDIPDVFPSLKFFLGFVTGMVPALKKIHGKLDKNLDNIVNDHKAKANFSNSDDHEDEEDIIDLLLKLGKSGEIDFDITTTHIKAVAMDIFSAGSETSATTIEWAITELLRNPRVMKKAQEEVRKVFQGKSKVEEKDIEKLTYLKLIIKETLRIHPPVPLIPRESREECEINGYKIPNKTKILINTWAIGRDTSHWGEDVESFRPERFESSTKANIDFKGNSFELVPFGGGRRICPGISFGVAVVELVLSQLIYHFDWEYHGEDVIDDAVESFGITCRRKNDLKSEFYFLLVSNFTKMAAASMSFNLVGAFGGLSMTSSSSSSFFKGDLGSIKVGPKLSFSCPQKFPLTIENAHKKGAGSTKNGRDSKGQRLGVKIYGDQVAKPGAIIIRQRGTKFHAGKNVGLGKDHTIFSLIDGLVKFEKFGPDRKKVSVYPREVVPENPNSYRARKRENFRLQRERKKARREGYVPQPQLVLASAEEDATDKNPG</sequence>
<keyword evidence="11" id="KW-0560">Oxidoreductase</keyword>
<dbReference type="PANTHER" id="PTHR47955">
    <property type="entry name" value="CYTOCHROME P450 FAMILY 71 PROTEIN"/>
    <property type="match status" value="1"/>
</dbReference>
<dbReference type="SUPFAM" id="SSF48264">
    <property type="entry name" value="Cytochrome P450"/>
    <property type="match status" value="1"/>
</dbReference>
<evidence type="ECO:0000313" key="20">
    <source>
        <dbReference type="EMBL" id="KAF4397514.1"/>
    </source>
</evidence>
<evidence type="ECO:0000256" key="16">
    <source>
        <dbReference type="ARBA" id="ARBA00035428"/>
    </source>
</evidence>
<evidence type="ECO:0000256" key="11">
    <source>
        <dbReference type="ARBA" id="ARBA00023002"/>
    </source>
</evidence>
<dbReference type="InterPro" id="IPR018261">
    <property type="entry name" value="Ribosomal_bL27_CS"/>
</dbReference>
<dbReference type="FunFam" id="2.40.50.100:FF:000051">
    <property type="entry name" value="50S ribosomal protein L27"/>
    <property type="match status" value="1"/>
</dbReference>
<keyword evidence="13" id="KW-0503">Monooxygenase</keyword>
<keyword evidence="21" id="KW-1185">Reference proteome</keyword>
<keyword evidence="7" id="KW-0934">Plastid</keyword>
<dbReference type="GO" id="GO:0006412">
    <property type="term" value="P:translation"/>
    <property type="evidence" value="ECO:0007669"/>
    <property type="project" value="InterPro"/>
</dbReference>
<dbReference type="GO" id="GO:0005840">
    <property type="term" value="C:ribosome"/>
    <property type="evidence" value="ECO:0007669"/>
    <property type="project" value="UniProtKB-KW"/>
</dbReference>
<reference evidence="20 21" key="1">
    <citation type="journal article" date="2020" name="bioRxiv">
        <title>Sequence and annotation of 42 cannabis genomes reveals extensive copy number variation in cannabinoid synthesis and pathogen resistance genes.</title>
        <authorList>
            <person name="Mckernan K.J."/>
            <person name="Helbert Y."/>
            <person name="Kane L.T."/>
            <person name="Ebling H."/>
            <person name="Zhang L."/>
            <person name="Liu B."/>
            <person name="Eaton Z."/>
            <person name="Mclaughlin S."/>
            <person name="Kingan S."/>
            <person name="Baybayan P."/>
            <person name="Concepcion G."/>
            <person name="Jordan M."/>
            <person name="Riva A."/>
            <person name="Barbazuk W."/>
            <person name="Harkins T."/>
        </authorList>
    </citation>
    <scope>NUCLEOTIDE SEQUENCE [LARGE SCALE GENOMIC DNA]</scope>
    <source>
        <strain evidence="21">cv. Jamaican Lion 4</strain>
        <tissue evidence="20">Leaf</tissue>
    </source>
</reference>
<evidence type="ECO:0000256" key="13">
    <source>
        <dbReference type="ARBA" id="ARBA00023033"/>
    </source>
</evidence>
<organism evidence="20 21">
    <name type="scientific">Cannabis sativa</name>
    <name type="common">Hemp</name>
    <name type="synonym">Marijuana</name>
    <dbReference type="NCBI Taxonomy" id="3483"/>
    <lineage>
        <taxon>Eukaryota</taxon>
        <taxon>Viridiplantae</taxon>
        <taxon>Streptophyta</taxon>
        <taxon>Embryophyta</taxon>
        <taxon>Tracheophyta</taxon>
        <taxon>Spermatophyta</taxon>
        <taxon>Magnoliopsida</taxon>
        <taxon>eudicotyledons</taxon>
        <taxon>Gunneridae</taxon>
        <taxon>Pentapetalae</taxon>
        <taxon>rosids</taxon>
        <taxon>fabids</taxon>
        <taxon>Rosales</taxon>
        <taxon>Cannabaceae</taxon>
        <taxon>Cannabis</taxon>
    </lineage>
</organism>
<comment type="cofactor">
    <cofactor evidence="1">
        <name>heme</name>
        <dbReference type="ChEBI" id="CHEBI:30413"/>
    </cofactor>
</comment>
<keyword evidence="10" id="KW-0689">Ribosomal protein</keyword>
<dbReference type="InterPro" id="IPR017972">
    <property type="entry name" value="Cyt_P450_CS"/>
</dbReference>
<evidence type="ECO:0000256" key="15">
    <source>
        <dbReference type="ARBA" id="ARBA00035268"/>
    </source>
</evidence>
<dbReference type="InterPro" id="IPR036396">
    <property type="entry name" value="Cyt_P450_sf"/>
</dbReference>
<evidence type="ECO:0000256" key="2">
    <source>
        <dbReference type="ARBA" id="ARBA00004229"/>
    </source>
</evidence>
<evidence type="ECO:0000256" key="1">
    <source>
        <dbReference type="ARBA" id="ARBA00001971"/>
    </source>
</evidence>
<accession>A0A7J6HQF5</accession>
<evidence type="ECO:0000256" key="6">
    <source>
        <dbReference type="ARBA" id="ARBA00022617"/>
    </source>
</evidence>
<dbReference type="Pfam" id="PF00067">
    <property type="entry name" value="p450"/>
    <property type="match status" value="1"/>
</dbReference>
<keyword evidence="19" id="KW-1133">Transmembrane helix</keyword>
<comment type="similarity">
    <text evidence="3">Belongs to the cytochrome P450 family.</text>
</comment>
<dbReference type="SUPFAM" id="SSF110324">
    <property type="entry name" value="Ribosomal L27 protein-like"/>
    <property type="match status" value="1"/>
</dbReference>
<dbReference type="PROSITE" id="PS00831">
    <property type="entry name" value="RIBOSOMAL_L27"/>
    <property type="match status" value="1"/>
</dbReference>
<keyword evidence="9" id="KW-0809">Transit peptide</keyword>
<evidence type="ECO:0000256" key="17">
    <source>
        <dbReference type="ARBA" id="ARBA00082771"/>
    </source>
</evidence>
<evidence type="ECO:0000256" key="18">
    <source>
        <dbReference type="SAM" id="MobiDB-lite"/>
    </source>
</evidence>
<dbReference type="AlphaFoldDB" id="A0A7J6HQF5"/>
<dbReference type="InterPro" id="IPR001128">
    <property type="entry name" value="Cyt_P450"/>
</dbReference>
<protein>
    <recommendedName>
        <fullName evidence="15">Large ribosomal subunit protein bL27c</fullName>
    </recommendedName>
    <alternativeName>
        <fullName evidence="16">50S ribosomal protein L27, chloroplastic</fullName>
    </alternativeName>
    <alternativeName>
        <fullName evidence="17">CL27</fullName>
    </alternativeName>
</protein>
<dbReference type="FunFam" id="1.10.630.10:FF:000043">
    <property type="entry name" value="Cytochrome P450 99A2"/>
    <property type="match status" value="1"/>
</dbReference>
<evidence type="ECO:0000256" key="19">
    <source>
        <dbReference type="SAM" id="Phobius"/>
    </source>
</evidence>
<evidence type="ECO:0000256" key="14">
    <source>
        <dbReference type="ARBA" id="ARBA00023274"/>
    </source>
</evidence>
<dbReference type="GO" id="GO:0016705">
    <property type="term" value="F:oxidoreductase activity, acting on paired donors, with incorporation or reduction of molecular oxygen"/>
    <property type="evidence" value="ECO:0007669"/>
    <property type="project" value="InterPro"/>
</dbReference>
<keyword evidence="19" id="KW-0812">Transmembrane</keyword>
<dbReference type="InterPro" id="IPR001684">
    <property type="entry name" value="Ribosomal_bL27"/>
</dbReference>
<feature type="transmembrane region" description="Helical" evidence="19">
    <location>
        <begin position="503"/>
        <end position="530"/>
    </location>
</feature>
<evidence type="ECO:0000256" key="7">
    <source>
        <dbReference type="ARBA" id="ARBA00022640"/>
    </source>
</evidence>
<dbReference type="GO" id="GO:1990904">
    <property type="term" value="C:ribonucleoprotein complex"/>
    <property type="evidence" value="ECO:0007669"/>
    <property type="project" value="UniProtKB-KW"/>
</dbReference>
<comment type="subcellular location">
    <subcellularLocation>
        <location evidence="2">Plastid</location>
        <location evidence="2">Chloroplast</location>
    </subcellularLocation>
</comment>
<dbReference type="GO" id="GO:0005506">
    <property type="term" value="F:iron ion binding"/>
    <property type="evidence" value="ECO:0007669"/>
    <property type="project" value="InterPro"/>
</dbReference>
<dbReference type="NCBIfam" id="TIGR00062">
    <property type="entry name" value="L27"/>
    <property type="match status" value="1"/>
</dbReference>
<evidence type="ECO:0000256" key="4">
    <source>
        <dbReference type="ARBA" id="ARBA00010797"/>
    </source>
</evidence>
<dbReference type="GO" id="GO:0020037">
    <property type="term" value="F:heme binding"/>
    <property type="evidence" value="ECO:0007669"/>
    <property type="project" value="InterPro"/>
</dbReference>
<dbReference type="GO" id="GO:0009507">
    <property type="term" value="C:chloroplast"/>
    <property type="evidence" value="ECO:0007669"/>
    <property type="project" value="UniProtKB-SubCell"/>
</dbReference>
<evidence type="ECO:0000256" key="3">
    <source>
        <dbReference type="ARBA" id="ARBA00010617"/>
    </source>
</evidence>
<evidence type="ECO:0000256" key="8">
    <source>
        <dbReference type="ARBA" id="ARBA00022723"/>
    </source>
</evidence>
<feature type="region of interest" description="Disordered" evidence="18">
    <location>
        <begin position="664"/>
        <end position="704"/>
    </location>
</feature>
<evidence type="ECO:0000313" key="21">
    <source>
        <dbReference type="Proteomes" id="UP000583929"/>
    </source>
</evidence>
<dbReference type="GO" id="GO:0003735">
    <property type="term" value="F:structural constituent of ribosome"/>
    <property type="evidence" value="ECO:0007669"/>
    <property type="project" value="InterPro"/>
</dbReference>
<dbReference type="CDD" id="cd11072">
    <property type="entry name" value="CYP71-like"/>
    <property type="match status" value="1"/>
</dbReference>
<keyword evidence="8" id="KW-0479">Metal-binding</keyword>
<dbReference type="HAMAP" id="MF_00539">
    <property type="entry name" value="Ribosomal_bL27"/>
    <property type="match status" value="1"/>
</dbReference>
<dbReference type="EMBL" id="JAATIQ010000033">
    <property type="protein sequence ID" value="KAF4397514.1"/>
    <property type="molecule type" value="Genomic_DNA"/>
</dbReference>
<dbReference type="PROSITE" id="PS00086">
    <property type="entry name" value="CYTOCHROME_P450"/>
    <property type="match status" value="1"/>
</dbReference>
<dbReference type="PANTHER" id="PTHR47955:SF8">
    <property type="entry name" value="CYTOCHROME P450 71D11-LIKE"/>
    <property type="match status" value="1"/>
</dbReference>
<dbReference type="Gene3D" id="1.10.630.10">
    <property type="entry name" value="Cytochrome P450"/>
    <property type="match status" value="1"/>
</dbReference>
<keyword evidence="14" id="KW-0687">Ribonucleoprotein</keyword>
<evidence type="ECO:0000256" key="9">
    <source>
        <dbReference type="ARBA" id="ARBA00022946"/>
    </source>
</evidence>
<dbReference type="Proteomes" id="UP000583929">
    <property type="component" value="Unassembled WGS sequence"/>
</dbReference>
<feature type="transmembrane region" description="Helical" evidence="19">
    <location>
        <begin position="6"/>
        <end position="27"/>
    </location>
</feature>
<comment type="caution">
    <text evidence="20">The sequence shown here is derived from an EMBL/GenBank/DDBJ whole genome shotgun (WGS) entry which is preliminary data.</text>
</comment>
<keyword evidence="12" id="KW-0408">Iron</keyword>
<dbReference type="Gene3D" id="2.40.50.100">
    <property type="match status" value="1"/>
</dbReference>
<evidence type="ECO:0000256" key="10">
    <source>
        <dbReference type="ARBA" id="ARBA00022980"/>
    </source>
</evidence>
<keyword evidence="19" id="KW-0472">Membrane</keyword>
<name>A0A7J6HQF5_CANSA</name>
<evidence type="ECO:0000256" key="12">
    <source>
        <dbReference type="ARBA" id="ARBA00023004"/>
    </source>
</evidence>
<keyword evidence="5" id="KW-0150">Chloroplast</keyword>
<dbReference type="PRINTS" id="PR00063">
    <property type="entry name" value="RIBOSOMALL27"/>
</dbReference>
<dbReference type="Pfam" id="PF01016">
    <property type="entry name" value="Ribosomal_L27"/>
    <property type="match status" value="1"/>
</dbReference>
<evidence type="ECO:0000256" key="5">
    <source>
        <dbReference type="ARBA" id="ARBA00022528"/>
    </source>
</evidence>
<comment type="similarity">
    <text evidence="4">Belongs to the bacterial ribosomal protein bL27 family.</text>
</comment>
<dbReference type="GO" id="GO:0004497">
    <property type="term" value="F:monooxygenase activity"/>
    <property type="evidence" value="ECO:0007669"/>
    <property type="project" value="UniProtKB-KW"/>
</dbReference>
<gene>
    <name evidence="20" type="ORF">G4B88_027254</name>
</gene>